<dbReference type="SUPFAM" id="SSF51735">
    <property type="entry name" value="NAD(P)-binding Rossmann-fold domains"/>
    <property type="match status" value="1"/>
</dbReference>
<reference evidence="7" key="1">
    <citation type="journal article" date="2019" name="Int. J. Syst. Evol. Microbiol.">
        <title>The Global Catalogue of Microorganisms (GCM) 10K type strain sequencing project: providing services to taxonomists for standard genome sequencing and annotation.</title>
        <authorList>
            <consortium name="The Broad Institute Genomics Platform"/>
            <consortium name="The Broad Institute Genome Sequencing Center for Infectious Disease"/>
            <person name="Wu L."/>
            <person name="Ma J."/>
        </authorList>
    </citation>
    <scope>NUCLEOTIDE SEQUENCE [LARGE SCALE GENOMIC DNA]</scope>
    <source>
        <strain evidence="7">KCTC 13193</strain>
    </source>
</reference>
<dbReference type="InterPro" id="IPR006139">
    <property type="entry name" value="D-isomer_2_OHA_DH_cat_dom"/>
</dbReference>
<dbReference type="InterPro" id="IPR036291">
    <property type="entry name" value="NAD(P)-bd_dom_sf"/>
</dbReference>
<evidence type="ECO:0000313" key="7">
    <source>
        <dbReference type="Proteomes" id="UP001595387"/>
    </source>
</evidence>
<evidence type="ECO:0000256" key="2">
    <source>
        <dbReference type="ARBA" id="ARBA00023002"/>
    </source>
</evidence>
<dbReference type="InterPro" id="IPR029753">
    <property type="entry name" value="D-isomer_DH_CS"/>
</dbReference>
<dbReference type="PANTHER" id="PTHR10996">
    <property type="entry name" value="2-HYDROXYACID DEHYDROGENASE-RELATED"/>
    <property type="match status" value="1"/>
</dbReference>
<dbReference type="EMBL" id="JBHRRZ010000038">
    <property type="protein sequence ID" value="MFC2949635.1"/>
    <property type="molecule type" value="Genomic_DNA"/>
</dbReference>
<feature type="domain" description="D-isomer specific 2-hydroxyacid dehydrogenase NAD-binding" evidence="5">
    <location>
        <begin position="108"/>
        <end position="287"/>
    </location>
</feature>
<proteinExistence type="inferred from homology"/>
<dbReference type="SUPFAM" id="SSF52283">
    <property type="entry name" value="Formate/glycerate dehydrogenase catalytic domain-like"/>
    <property type="match status" value="1"/>
</dbReference>
<dbReference type="InterPro" id="IPR006140">
    <property type="entry name" value="D-isomer_DH_NAD-bd"/>
</dbReference>
<gene>
    <name evidence="6" type="ORF">ACFODW_15040</name>
</gene>
<keyword evidence="2 3" id="KW-0560">Oxidoreductase</keyword>
<organism evidence="6 7">
    <name type="scientific">Virgibacillus sediminis</name>
    <dbReference type="NCBI Taxonomy" id="202260"/>
    <lineage>
        <taxon>Bacteria</taxon>
        <taxon>Bacillati</taxon>
        <taxon>Bacillota</taxon>
        <taxon>Bacilli</taxon>
        <taxon>Bacillales</taxon>
        <taxon>Bacillaceae</taxon>
        <taxon>Virgibacillus</taxon>
    </lineage>
</organism>
<dbReference type="Pfam" id="PF02826">
    <property type="entry name" value="2-Hacid_dh_C"/>
    <property type="match status" value="1"/>
</dbReference>
<dbReference type="PROSITE" id="PS00065">
    <property type="entry name" value="D_2_HYDROXYACID_DH_1"/>
    <property type="match status" value="1"/>
</dbReference>
<keyword evidence="7" id="KW-1185">Reference proteome</keyword>
<evidence type="ECO:0000259" key="4">
    <source>
        <dbReference type="Pfam" id="PF00389"/>
    </source>
</evidence>
<comment type="similarity">
    <text evidence="1 3">Belongs to the D-isomer specific 2-hydroxyacid dehydrogenase family.</text>
</comment>
<evidence type="ECO:0000313" key="6">
    <source>
        <dbReference type="EMBL" id="MFC2949635.1"/>
    </source>
</evidence>
<sequence>MKKKVLAYNRVEKPVLDQLEKEFDVRFFKNIDVDKDPEFLEWLGEAEGIIGLALPVTKQLLDRAPNLKIVSNVSVGYDNLDISELTERNIIATNTPDILTDTVADTVFGLIISAARRIPELDNKVKSGNWTEPLGPEHYGIDVHHKTLGIIGMGKIGAAIAQRARFGFDMDIIYHSRRRKPEAEERFDAVYRDFDQLLGESDFVCLITPLTPETEGMIGKREFGLMKNTAIFINGSRGKTIIESDLIEALKKGEIAGCGLDVFEKEPMDLDNPLLGMKNAVTTPHIGSSTWETELAMSDLAAKNLRAGLAGEKPPTMINAEVWEDKG</sequence>
<dbReference type="Gene3D" id="3.40.50.720">
    <property type="entry name" value="NAD(P)-binding Rossmann-like Domain"/>
    <property type="match status" value="2"/>
</dbReference>
<dbReference type="InterPro" id="IPR029752">
    <property type="entry name" value="D-isomer_DH_CS1"/>
</dbReference>
<name>A0ABV7A9T6_9BACI</name>
<evidence type="ECO:0000259" key="5">
    <source>
        <dbReference type="Pfam" id="PF02826"/>
    </source>
</evidence>
<evidence type="ECO:0000256" key="1">
    <source>
        <dbReference type="ARBA" id="ARBA00005854"/>
    </source>
</evidence>
<comment type="caution">
    <text evidence="6">The sequence shown here is derived from an EMBL/GenBank/DDBJ whole genome shotgun (WGS) entry which is preliminary data.</text>
</comment>
<dbReference type="InterPro" id="IPR050223">
    <property type="entry name" value="D-isomer_2-hydroxyacid_DH"/>
</dbReference>
<protein>
    <submittedName>
        <fullName evidence="6">2-hydroxyacid dehydrogenase</fullName>
        <ecNumber evidence="6">1.1.1.-</ecNumber>
    </submittedName>
</protein>
<feature type="domain" description="D-isomer specific 2-hydroxyacid dehydrogenase catalytic" evidence="4">
    <location>
        <begin position="5"/>
        <end position="319"/>
    </location>
</feature>
<dbReference type="Proteomes" id="UP001595387">
    <property type="component" value="Unassembled WGS sequence"/>
</dbReference>
<dbReference type="PANTHER" id="PTHR10996:SF283">
    <property type="entry name" value="GLYOXYLATE_HYDROXYPYRUVATE REDUCTASE B"/>
    <property type="match status" value="1"/>
</dbReference>
<evidence type="ECO:0000256" key="3">
    <source>
        <dbReference type="RuleBase" id="RU003719"/>
    </source>
</evidence>
<dbReference type="RefSeq" id="WP_390307607.1">
    <property type="nucleotide sequence ID" value="NZ_JBHRRZ010000038.1"/>
</dbReference>
<dbReference type="PROSITE" id="PS00670">
    <property type="entry name" value="D_2_HYDROXYACID_DH_2"/>
    <property type="match status" value="1"/>
</dbReference>
<dbReference type="CDD" id="cd05301">
    <property type="entry name" value="GDH"/>
    <property type="match status" value="1"/>
</dbReference>
<accession>A0ABV7A9T6</accession>
<dbReference type="EC" id="1.1.1.-" evidence="6"/>
<dbReference type="GO" id="GO:0016491">
    <property type="term" value="F:oxidoreductase activity"/>
    <property type="evidence" value="ECO:0007669"/>
    <property type="project" value="UniProtKB-KW"/>
</dbReference>
<dbReference type="Pfam" id="PF00389">
    <property type="entry name" value="2-Hacid_dh"/>
    <property type="match status" value="1"/>
</dbReference>